<sequence>MLDSESTARPRASADPFPASSGIRRTVRLVAVGLMAGAVLLAPAAAHAEPSEDEIQSELNDRNEDLDAVIEEHNEKREELKKADKLIEKIEEELPEAEKEVADAQAKIADIIADAYISGDTAFVNAVLSGNGSDLADRVGYLSSLTSAQQDRLDEYLGKAAELQSKKEELEKLKKDSDKILKELEEKKEEIESEVGDLQYQLDEMNKPDPVTSNYNGDNSGVVQFGLDQQGEPYEWGSSGPDTWDCSGLVLGSWATAGVSLPHSVQMQWDYVAHVSRDQLQPGDIVFYEGLGHNALYIGDGQVVHAPQTGDVVRVASMDMMGIAGYGRP</sequence>
<accession>A0ABV8U2I3</accession>
<dbReference type="EMBL" id="JBHSDK010000024">
    <property type="protein sequence ID" value="MFC4336893.1"/>
    <property type="molecule type" value="Genomic_DNA"/>
</dbReference>
<gene>
    <name evidence="7" type="ORF">ACFPET_16955</name>
</gene>
<dbReference type="SUPFAM" id="SSF54001">
    <property type="entry name" value="Cysteine proteinases"/>
    <property type="match status" value="1"/>
</dbReference>
<keyword evidence="5" id="KW-0175">Coiled coil</keyword>
<reference evidence="8" key="1">
    <citation type="journal article" date="2019" name="Int. J. Syst. Evol. Microbiol.">
        <title>The Global Catalogue of Microorganisms (GCM) 10K type strain sequencing project: providing services to taxonomists for standard genome sequencing and annotation.</title>
        <authorList>
            <consortium name="The Broad Institute Genomics Platform"/>
            <consortium name="The Broad Institute Genome Sequencing Center for Infectious Disease"/>
            <person name="Wu L."/>
            <person name="Ma J."/>
        </authorList>
    </citation>
    <scope>NUCLEOTIDE SEQUENCE [LARGE SCALE GENOMIC DNA]</scope>
    <source>
        <strain evidence="8">IBRC-M 10908</strain>
    </source>
</reference>
<protein>
    <submittedName>
        <fullName evidence="7">NlpC/P60 family protein</fullName>
    </submittedName>
</protein>
<evidence type="ECO:0000256" key="2">
    <source>
        <dbReference type="ARBA" id="ARBA00022670"/>
    </source>
</evidence>
<organism evidence="7 8">
    <name type="scientific">Salininema proteolyticum</name>
    <dbReference type="NCBI Taxonomy" id="1607685"/>
    <lineage>
        <taxon>Bacteria</taxon>
        <taxon>Bacillati</taxon>
        <taxon>Actinomycetota</taxon>
        <taxon>Actinomycetes</taxon>
        <taxon>Glycomycetales</taxon>
        <taxon>Glycomycetaceae</taxon>
        <taxon>Salininema</taxon>
    </lineage>
</organism>
<dbReference type="Gene3D" id="3.90.1720.10">
    <property type="entry name" value="endopeptidase domain like (from Nostoc punctiforme)"/>
    <property type="match status" value="1"/>
</dbReference>
<dbReference type="PROSITE" id="PS51935">
    <property type="entry name" value="NLPC_P60"/>
    <property type="match status" value="1"/>
</dbReference>
<dbReference type="InterPro" id="IPR051794">
    <property type="entry name" value="PG_Endopeptidase_C40"/>
</dbReference>
<evidence type="ECO:0000313" key="8">
    <source>
        <dbReference type="Proteomes" id="UP001595823"/>
    </source>
</evidence>
<feature type="domain" description="NlpC/P60" evidence="6">
    <location>
        <begin position="216"/>
        <end position="329"/>
    </location>
</feature>
<comment type="similarity">
    <text evidence="1">Belongs to the peptidase C40 family.</text>
</comment>
<keyword evidence="3" id="KW-0378">Hydrolase</keyword>
<keyword evidence="4" id="KW-0788">Thiol protease</keyword>
<evidence type="ECO:0000256" key="4">
    <source>
        <dbReference type="ARBA" id="ARBA00022807"/>
    </source>
</evidence>
<dbReference type="Proteomes" id="UP001595823">
    <property type="component" value="Unassembled WGS sequence"/>
</dbReference>
<keyword evidence="8" id="KW-1185">Reference proteome</keyword>
<dbReference type="InterPro" id="IPR000064">
    <property type="entry name" value="NLP_P60_dom"/>
</dbReference>
<dbReference type="InterPro" id="IPR038765">
    <property type="entry name" value="Papain-like_cys_pep_sf"/>
</dbReference>
<dbReference type="Gene3D" id="6.10.250.3150">
    <property type="match status" value="1"/>
</dbReference>
<name>A0ABV8U2I3_9ACTN</name>
<dbReference type="PANTHER" id="PTHR47359">
    <property type="entry name" value="PEPTIDOGLYCAN DL-ENDOPEPTIDASE CWLO"/>
    <property type="match status" value="1"/>
</dbReference>
<evidence type="ECO:0000313" key="7">
    <source>
        <dbReference type="EMBL" id="MFC4336893.1"/>
    </source>
</evidence>
<comment type="caution">
    <text evidence="7">The sequence shown here is derived from an EMBL/GenBank/DDBJ whole genome shotgun (WGS) entry which is preliminary data.</text>
</comment>
<feature type="coiled-coil region" evidence="5">
    <location>
        <begin position="56"/>
        <end position="114"/>
    </location>
</feature>
<feature type="coiled-coil region" evidence="5">
    <location>
        <begin position="153"/>
        <end position="201"/>
    </location>
</feature>
<dbReference type="PANTHER" id="PTHR47359:SF3">
    <property type="entry name" value="NLP_P60 DOMAIN-CONTAINING PROTEIN-RELATED"/>
    <property type="match status" value="1"/>
</dbReference>
<dbReference type="RefSeq" id="WP_380623293.1">
    <property type="nucleotide sequence ID" value="NZ_JBHSDK010000024.1"/>
</dbReference>
<evidence type="ECO:0000256" key="3">
    <source>
        <dbReference type="ARBA" id="ARBA00022801"/>
    </source>
</evidence>
<evidence type="ECO:0000259" key="6">
    <source>
        <dbReference type="PROSITE" id="PS51935"/>
    </source>
</evidence>
<dbReference type="Pfam" id="PF00877">
    <property type="entry name" value="NLPC_P60"/>
    <property type="match status" value="1"/>
</dbReference>
<evidence type="ECO:0000256" key="1">
    <source>
        <dbReference type="ARBA" id="ARBA00007074"/>
    </source>
</evidence>
<evidence type="ECO:0000256" key="5">
    <source>
        <dbReference type="SAM" id="Coils"/>
    </source>
</evidence>
<keyword evidence="2" id="KW-0645">Protease</keyword>
<proteinExistence type="inferred from homology"/>